<dbReference type="CDD" id="cd00082">
    <property type="entry name" value="HisKA"/>
    <property type="match status" value="1"/>
</dbReference>
<reference evidence="5" key="1">
    <citation type="submission" date="2016-01" db="EMBL/GenBank/DDBJ databases">
        <authorList>
            <person name="Peeters C."/>
        </authorList>
    </citation>
    <scope>NUCLEOTIDE SEQUENCE [LARGE SCALE GENOMIC DNA]</scope>
    <source>
        <strain evidence="5">LMG 22940</strain>
    </source>
</reference>
<comment type="caution">
    <text evidence="5">The sequence shown here is derived from an EMBL/GenBank/DDBJ whole genome shotgun (WGS) entry which is preliminary data.</text>
</comment>
<sequence>MSKCAEREHRLDGAILGCPRSLSEVPDLRPVGNCFEQAACGLLIAEINGTILRVNPVFCHWLGYDLHELVGVRKVSDLLTVGGKLFQQTHWGPLLEIQRSVAELKLEILSRDRRRIPMLLNVRRVESGSDAFDHFAFMILSDRHKFEQELVKARNNAERALQARRGVEEELRRADRQKDEFLATLAHELRNPLAPMRSVVDLLRAEGLDGGAGRVGVRRARSAIGPAVTSCGRSPRCRALQRGKN</sequence>
<dbReference type="Proteomes" id="UP000054770">
    <property type="component" value="Unassembled WGS sequence"/>
</dbReference>
<comment type="catalytic activity">
    <reaction evidence="1">
        <text>ATP + protein L-histidine = ADP + protein N-phospho-L-histidine.</text>
        <dbReference type="EC" id="2.7.13.3"/>
    </reaction>
</comment>
<keyword evidence="5" id="KW-0418">Kinase</keyword>
<accession>A0A158L4N6</accession>
<dbReference type="GO" id="GO:0000155">
    <property type="term" value="F:phosphorelay sensor kinase activity"/>
    <property type="evidence" value="ECO:0007669"/>
    <property type="project" value="InterPro"/>
</dbReference>
<evidence type="ECO:0000313" key="6">
    <source>
        <dbReference type="Proteomes" id="UP000054770"/>
    </source>
</evidence>
<organism evidence="5 6">
    <name type="scientific">Caballeronia choica</name>
    <dbReference type="NCBI Taxonomy" id="326476"/>
    <lineage>
        <taxon>Bacteria</taxon>
        <taxon>Pseudomonadati</taxon>
        <taxon>Pseudomonadota</taxon>
        <taxon>Betaproteobacteria</taxon>
        <taxon>Burkholderiales</taxon>
        <taxon>Burkholderiaceae</taxon>
        <taxon>Caballeronia</taxon>
    </lineage>
</organism>
<evidence type="ECO:0000313" key="5">
    <source>
        <dbReference type="EMBL" id="SAL87661.1"/>
    </source>
</evidence>
<feature type="coiled-coil region" evidence="3">
    <location>
        <begin position="143"/>
        <end position="184"/>
    </location>
</feature>
<dbReference type="EMBL" id="FCON02000310">
    <property type="protein sequence ID" value="SAL87661.1"/>
    <property type="molecule type" value="Genomic_DNA"/>
</dbReference>
<evidence type="ECO:0000256" key="3">
    <source>
        <dbReference type="SAM" id="Coils"/>
    </source>
</evidence>
<evidence type="ECO:0000256" key="1">
    <source>
        <dbReference type="ARBA" id="ARBA00000085"/>
    </source>
</evidence>
<dbReference type="InterPro" id="IPR035965">
    <property type="entry name" value="PAS-like_dom_sf"/>
</dbReference>
<evidence type="ECO:0000256" key="2">
    <source>
        <dbReference type="ARBA" id="ARBA00012438"/>
    </source>
</evidence>
<feature type="domain" description="PAS" evidence="4">
    <location>
        <begin position="35"/>
        <end position="79"/>
    </location>
</feature>
<keyword evidence="5" id="KW-0808">Transferase</keyword>
<dbReference type="AlphaFoldDB" id="A0A158L4N6"/>
<gene>
    <name evidence="5" type="ORF">AWB68_08491</name>
</gene>
<dbReference type="InterPro" id="IPR000014">
    <property type="entry name" value="PAS"/>
</dbReference>
<dbReference type="Gene3D" id="3.30.450.20">
    <property type="entry name" value="PAS domain"/>
    <property type="match status" value="1"/>
</dbReference>
<keyword evidence="3" id="KW-0175">Coiled coil</keyword>
<dbReference type="CDD" id="cd00130">
    <property type="entry name" value="PAS"/>
    <property type="match status" value="1"/>
</dbReference>
<dbReference type="SUPFAM" id="SSF55785">
    <property type="entry name" value="PYP-like sensor domain (PAS domain)"/>
    <property type="match status" value="1"/>
</dbReference>
<evidence type="ECO:0000259" key="4">
    <source>
        <dbReference type="PROSITE" id="PS50112"/>
    </source>
</evidence>
<dbReference type="PROSITE" id="PS50112">
    <property type="entry name" value="PAS"/>
    <property type="match status" value="1"/>
</dbReference>
<protein>
    <recommendedName>
        <fullName evidence="2">histidine kinase</fullName>
        <ecNumber evidence="2">2.7.13.3</ecNumber>
    </recommendedName>
</protein>
<proteinExistence type="predicted"/>
<dbReference type="EC" id="2.7.13.3" evidence="2"/>
<dbReference type="Pfam" id="PF00512">
    <property type="entry name" value="HisKA"/>
    <property type="match status" value="1"/>
</dbReference>
<name>A0A158L4N6_9BURK</name>
<keyword evidence="6" id="KW-1185">Reference proteome</keyword>
<dbReference type="InterPro" id="IPR003661">
    <property type="entry name" value="HisK_dim/P_dom"/>
</dbReference>
<dbReference type="Gene3D" id="1.10.287.130">
    <property type="match status" value="1"/>
</dbReference>
<dbReference type="SUPFAM" id="SSF47384">
    <property type="entry name" value="Homodimeric domain of signal transducing histidine kinase"/>
    <property type="match status" value="1"/>
</dbReference>
<dbReference type="InterPro" id="IPR036097">
    <property type="entry name" value="HisK_dim/P_sf"/>
</dbReference>
<dbReference type="NCBIfam" id="TIGR00229">
    <property type="entry name" value="sensory_box"/>
    <property type="match status" value="1"/>
</dbReference>